<dbReference type="AlphaFoldDB" id="A0A0A0UVA7"/>
<geneLocation type="plasmid" evidence="3">
    <name>megaplasmid pMP7017</name>
</geneLocation>
<feature type="domain" description="HTH cro/C1-type" evidence="2">
    <location>
        <begin position="6"/>
        <end position="60"/>
    </location>
</feature>
<dbReference type="InterPro" id="IPR010982">
    <property type="entry name" value="Lambda_DNA-bd_dom_sf"/>
</dbReference>
<name>A0A0A0UVA7_BIFBR</name>
<dbReference type="PROSITE" id="PS50943">
    <property type="entry name" value="HTH_CROC1"/>
    <property type="match status" value="1"/>
</dbReference>
<proteinExistence type="predicted"/>
<dbReference type="GO" id="GO:0003677">
    <property type="term" value="F:DNA binding"/>
    <property type="evidence" value="ECO:0007669"/>
    <property type="project" value="UniProtKB-KW"/>
</dbReference>
<feature type="region of interest" description="Disordered" evidence="1">
    <location>
        <begin position="194"/>
        <end position="217"/>
    </location>
</feature>
<reference evidence="3" key="1">
    <citation type="journal article" date="2015" name="Appl. Environ. Microbiol.">
        <title>Discovery of a conjugative megaplasmid in Bifidobacterium breve.</title>
        <authorList>
            <person name="Bottacini F."/>
            <person name="O'Connell Motherway M."/>
            <person name="Casey E."/>
            <person name="McDonnell B."/>
            <person name="Mahony J."/>
            <person name="Ventura M."/>
            <person name="van Sinderen D."/>
        </authorList>
    </citation>
    <scope>NUCLEOTIDE SEQUENCE</scope>
    <source>
        <strain evidence="3">JCM 7017</strain>
        <plasmid evidence="3">megaplasmid pMP7017</plasmid>
    </source>
</reference>
<dbReference type="SUPFAM" id="SSF47413">
    <property type="entry name" value="lambda repressor-like DNA-binding domains"/>
    <property type="match status" value="1"/>
</dbReference>
<protein>
    <submittedName>
        <fullName evidence="3">DNA-binding helix-turn-helix protein HipB</fullName>
    </submittedName>
</protein>
<keyword evidence="3" id="KW-0238">DNA-binding</keyword>
<organism evidence="3">
    <name type="scientific">Bifidobacterium breve</name>
    <dbReference type="NCBI Taxonomy" id="1685"/>
    <lineage>
        <taxon>Bacteria</taxon>
        <taxon>Bacillati</taxon>
        <taxon>Actinomycetota</taxon>
        <taxon>Actinomycetes</taxon>
        <taxon>Bifidobacteriales</taxon>
        <taxon>Bifidobacteriaceae</taxon>
        <taxon>Bifidobacterium</taxon>
    </lineage>
</organism>
<sequence>MNQIKIRRLRQLAGKTKSEIAGLFGMSVNTYSKYEDDPMSLPYATYHQLVEYLETAIQVHIKLEKGKPMNTPIKAKVRFVDPRDAAEEDRLEDYTVPIPEGLTEEFHPSQPVTPKQIVDWETKNKEPYPGYAEEENKWERAWEEVNRAQLKADGGYLHIADPVHVDPEFDEATGEPIIYDETHIVVDPKTGETSVYSDEADMSAEEIADSEPVKGDN</sequence>
<dbReference type="RefSeq" id="WP_052791208.1">
    <property type="nucleotide sequence ID" value="NZ_KM406416.1"/>
</dbReference>
<dbReference type="EMBL" id="KM406416">
    <property type="protein sequence ID" value="AIW55183.1"/>
    <property type="molecule type" value="Genomic_DNA"/>
</dbReference>
<evidence type="ECO:0000313" key="3">
    <source>
        <dbReference type="EMBL" id="AIW55183.1"/>
    </source>
</evidence>
<dbReference type="InterPro" id="IPR001387">
    <property type="entry name" value="Cro/C1-type_HTH"/>
</dbReference>
<keyword evidence="3" id="KW-0614">Plasmid</keyword>
<accession>A0A0A0UVA7</accession>
<gene>
    <name evidence="3" type="ORF">B7017_p0129</name>
</gene>
<evidence type="ECO:0000256" key="1">
    <source>
        <dbReference type="SAM" id="MobiDB-lite"/>
    </source>
</evidence>
<dbReference type="Gene3D" id="1.10.260.40">
    <property type="entry name" value="lambda repressor-like DNA-binding domains"/>
    <property type="match status" value="1"/>
</dbReference>
<dbReference type="CDD" id="cd00093">
    <property type="entry name" value="HTH_XRE"/>
    <property type="match status" value="1"/>
</dbReference>
<dbReference type="SMART" id="SM00530">
    <property type="entry name" value="HTH_XRE"/>
    <property type="match status" value="1"/>
</dbReference>
<feature type="compositionally biased region" description="Acidic residues" evidence="1">
    <location>
        <begin position="198"/>
        <end position="209"/>
    </location>
</feature>
<dbReference type="Pfam" id="PF01381">
    <property type="entry name" value="HTH_3"/>
    <property type="match status" value="1"/>
</dbReference>
<evidence type="ECO:0000259" key="2">
    <source>
        <dbReference type="PROSITE" id="PS50943"/>
    </source>
</evidence>